<organism evidence="4 5">
    <name type="scientific">Laodelphax striatellus</name>
    <name type="common">Small brown planthopper</name>
    <name type="synonym">Delphax striatella</name>
    <dbReference type="NCBI Taxonomy" id="195883"/>
    <lineage>
        <taxon>Eukaryota</taxon>
        <taxon>Metazoa</taxon>
        <taxon>Ecdysozoa</taxon>
        <taxon>Arthropoda</taxon>
        <taxon>Hexapoda</taxon>
        <taxon>Insecta</taxon>
        <taxon>Pterygota</taxon>
        <taxon>Neoptera</taxon>
        <taxon>Paraneoptera</taxon>
        <taxon>Hemiptera</taxon>
        <taxon>Auchenorrhyncha</taxon>
        <taxon>Fulgoroidea</taxon>
        <taxon>Delphacidae</taxon>
        <taxon>Criomorphinae</taxon>
        <taxon>Laodelphax</taxon>
    </lineage>
</organism>
<dbReference type="PANTHER" id="PTHR24417">
    <property type="entry name" value="SERINE/THREONINE-PROTEIN KINASE LMTK1"/>
    <property type="match status" value="1"/>
</dbReference>
<feature type="non-terminal residue" evidence="4">
    <location>
        <position position="1577"/>
    </location>
</feature>
<dbReference type="InterPro" id="IPR000719">
    <property type="entry name" value="Prot_kinase_dom"/>
</dbReference>
<dbReference type="PROSITE" id="PS00109">
    <property type="entry name" value="PROTEIN_KINASE_TYR"/>
    <property type="match status" value="1"/>
</dbReference>
<reference evidence="4 5" key="1">
    <citation type="journal article" date="2017" name="Gigascience">
        <title>Genome sequence of the small brown planthopper, Laodelphax striatellus.</title>
        <authorList>
            <person name="Zhu J."/>
            <person name="Jiang F."/>
            <person name="Wang X."/>
            <person name="Yang P."/>
            <person name="Bao Y."/>
            <person name="Zhao W."/>
            <person name="Wang W."/>
            <person name="Lu H."/>
            <person name="Wang Q."/>
            <person name="Cui N."/>
            <person name="Li J."/>
            <person name="Chen X."/>
            <person name="Luo L."/>
            <person name="Yu J."/>
            <person name="Kang L."/>
            <person name="Cui F."/>
        </authorList>
    </citation>
    <scope>NUCLEOTIDE SEQUENCE [LARGE SCALE GENOMIC DNA]</scope>
    <source>
        <strain evidence="4">Lst14</strain>
    </source>
</reference>
<evidence type="ECO:0000256" key="2">
    <source>
        <dbReference type="SAM" id="Phobius"/>
    </source>
</evidence>
<dbReference type="SUPFAM" id="SSF56112">
    <property type="entry name" value="Protein kinase-like (PK-like)"/>
    <property type="match status" value="1"/>
</dbReference>
<dbReference type="PROSITE" id="PS50011">
    <property type="entry name" value="PROTEIN_KINASE_DOM"/>
    <property type="match status" value="1"/>
</dbReference>
<keyword evidence="5" id="KW-1185">Reference proteome</keyword>
<feature type="domain" description="Protein kinase" evidence="3">
    <location>
        <begin position="180"/>
        <end position="457"/>
    </location>
</feature>
<dbReference type="PANTHER" id="PTHR24417:SF7">
    <property type="entry name" value="CHROMATIN MODIFICATION-RELATED PROTEIN EAF1"/>
    <property type="match status" value="1"/>
</dbReference>
<dbReference type="Gene3D" id="3.30.200.20">
    <property type="entry name" value="Phosphorylase Kinase, domain 1"/>
    <property type="match status" value="1"/>
</dbReference>
<proteinExistence type="predicted"/>
<evidence type="ECO:0000313" key="4">
    <source>
        <dbReference type="EMBL" id="RZF43507.1"/>
    </source>
</evidence>
<dbReference type="GO" id="GO:0004672">
    <property type="term" value="F:protein kinase activity"/>
    <property type="evidence" value="ECO:0007669"/>
    <property type="project" value="InterPro"/>
</dbReference>
<dbReference type="EMBL" id="QKKF02012713">
    <property type="protein sequence ID" value="RZF43507.1"/>
    <property type="molecule type" value="Genomic_DNA"/>
</dbReference>
<protein>
    <recommendedName>
        <fullName evidence="3">Protein kinase domain-containing protein</fullName>
    </recommendedName>
</protein>
<feature type="compositionally biased region" description="Basic and acidic residues" evidence="1">
    <location>
        <begin position="1077"/>
        <end position="1090"/>
    </location>
</feature>
<dbReference type="PRINTS" id="PR00109">
    <property type="entry name" value="TYRKINASE"/>
</dbReference>
<keyword evidence="2" id="KW-0812">Transmembrane</keyword>
<comment type="caution">
    <text evidence="4">The sequence shown here is derived from an EMBL/GenBank/DDBJ whole genome shotgun (WGS) entry which is preliminary data.</text>
</comment>
<dbReference type="Pfam" id="PF07714">
    <property type="entry name" value="PK_Tyr_Ser-Thr"/>
    <property type="match status" value="1"/>
</dbReference>
<dbReference type="OrthoDB" id="5973359at2759"/>
<dbReference type="Proteomes" id="UP000291343">
    <property type="component" value="Unassembled WGS sequence"/>
</dbReference>
<keyword evidence="2" id="KW-1133">Transmembrane helix</keyword>
<evidence type="ECO:0000313" key="5">
    <source>
        <dbReference type="Proteomes" id="UP000291343"/>
    </source>
</evidence>
<dbReference type="Gene3D" id="1.10.510.10">
    <property type="entry name" value="Transferase(Phosphotransferase) domain 1"/>
    <property type="match status" value="1"/>
</dbReference>
<dbReference type="InParanoid" id="A0A482XCV2"/>
<dbReference type="GO" id="GO:0005524">
    <property type="term" value="F:ATP binding"/>
    <property type="evidence" value="ECO:0007669"/>
    <property type="project" value="InterPro"/>
</dbReference>
<keyword evidence="2" id="KW-0472">Membrane</keyword>
<dbReference type="InterPro" id="IPR001245">
    <property type="entry name" value="Ser-Thr/Tyr_kinase_cat_dom"/>
</dbReference>
<dbReference type="SMR" id="A0A482XCV2"/>
<feature type="compositionally biased region" description="Basic and acidic residues" evidence="1">
    <location>
        <begin position="971"/>
        <end position="990"/>
    </location>
</feature>
<gene>
    <name evidence="4" type="ORF">LSTR_LSTR005243</name>
</gene>
<feature type="region of interest" description="Disordered" evidence="1">
    <location>
        <begin position="953"/>
        <end position="990"/>
    </location>
</feature>
<dbReference type="InterPro" id="IPR008266">
    <property type="entry name" value="Tyr_kinase_AS"/>
</dbReference>
<dbReference type="STRING" id="195883.A0A482XCV2"/>
<evidence type="ECO:0000256" key="1">
    <source>
        <dbReference type="SAM" id="MobiDB-lite"/>
    </source>
</evidence>
<feature type="region of interest" description="Disordered" evidence="1">
    <location>
        <begin position="1381"/>
        <end position="1407"/>
    </location>
</feature>
<feature type="compositionally biased region" description="Low complexity" evidence="1">
    <location>
        <begin position="1387"/>
        <end position="1400"/>
    </location>
</feature>
<feature type="region of interest" description="Disordered" evidence="1">
    <location>
        <begin position="876"/>
        <end position="914"/>
    </location>
</feature>
<accession>A0A482XCV2</accession>
<name>A0A482XCV2_LAOST</name>
<feature type="region of interest" description="Disordered" evidence="1">
    <location>
        <begin position="1077"/>
        <end position="1109"/>
    </location>
</feature>
<dbReference type="InterPro" id="IPR011009">
    <property type="entry name" value="Kinase-like_dom_sf"/>
</dbReference>
<dbReference type="CDD" id="cd00192">
    <property type="entry name" value="PTKc"/>
    <property type="match status" value="1"/>
</dbReference>
<evidence type="ECO:0000259" key="3">
    <source>
        <dbReference type="PROSITE" id="PS50011"/>
    </source>
</evidence>
<sequence length="1577" mass="173218">MDRISLCFGLAVGFEFLRTCSSFPVNDYRDAFADSSTWIGVSLVLSLAFVVLGILFLAGCLCCRRETNGFKPNEQKEAEKDKEEFHNSVTNLSQAGVGFTNPSLNQASQRGGGSELSIFPPPGAVTFEPLPAHIQPHPVAAASVYSKPPAFATAAQATNQELDIGDWFVGNNANFPREQLHYLREYGRGWFGRVVEGEARGVDENGGNCKVVVRILREDATASEQKFFLNEVKTFRDLSHPNVLRLVARCLETDPYLILLESCSSGDLKSFLCGNVASRTALCEQGICLRMMCDVANGLQHILQHGFVHTDLAARNCLVTSDLTVKVGDYGTSIEMYKDDYYIAGDVALPIRWCAPESLHCTDTTIETKQVTACANVWSFGVLLWEVCEFGALPYTSLSDDQVIVRVLGKERLKLAPPTHPSLHTAHLYSLMQMCWNEEPTRPSLDHVIAMLKHLQMSRTSDSDDNFERRWEKLKPNTIPVTDNQTSSDALTVRSDFDSGVDLDLKTNSDHDLKSSALDLKSVEFGGSNSSSPFGTNSSSHFDINSSQSVLEASNSDIRTSSSEFDCKLKGSPQLSVASSLGGDYFAAQLARQLSPSLTNLRGSFEDVVATDDVVTGPSQHKPSFDFNLQPSDTDQFDSWLQGVDTTDEEEVKFVKNISEAIRDLDNRLAMEKTSSSSEASSRHESPVKEASVPQQNPVLDFRLGPITCLDSRQPLLGGQQLDSLQEDSLCVRRDSSSDTEEETWRGRIERGEFTEKVKEKSKSVADLMILTHIENSSDESDSLPSLTRQFSIEKNRRFVTGKNLAVPTMMTSIGFGSEGNIRGAVLGEEFQESLKLLQTAWKIREAESRQASLTVDQVQNEACATVTSSINAAMTSSSTTPVSLSSGFPVTSSSSSTMTSSSTANMTTSSAAPMTSSSSAAAVTSSSTNSNDGSNFLGDTASEKFLVCVSGEGKKSGDSSQVKNEGVVSEVEKNEEVVSESRKNEVGVESEDRKNEVVLVSSSVGNDFKAVGGSDAVSESDVNIEERIERLQEMSDVDEELKKKSEVVEGGGINKTVNPNQVDEKMTMNLENIEKEESVSPIQGDRKVTEGFGGVETPFIAPTSRSQENGEVIKNSAVIERIQTPVINSTSPIQDIEDVLKEVEDNFEKELPINSTILLLENEKLSNKDANITEDIIQTTNEIQETKKTSNLSSLKETDLLKSDENCKKSSRVKREAPQFDEDLVEADKFFASNQIEENGNFDEFFSKIENELNGNSLVKEDELSEKSLVEGFISRERNNVESDLIDNSTHLITQTKEFTPVEKIEESCIDSRESNVSFEEAVRNDFEVMDSLPESERIYENELTDSTNKESPDDVTSDITSFVQSPLDGSTGLLQDNLDSKETSLSELESSSQSSEQTMTVVENDPLRNEEVIPDLNNTNTEVVVVNGGGKLPEIVVTEAVDVDNVPANQDSDNVSANYEYKPRRQIRILIANDSSDDTDSENDCDVFDDSKFPIVVSALNSTSPPSQSTAKQEVDKVVGEVKIEESNTKEQKLDKIVDEVEIKKLNSSFSQPTIKQLEDVDEAVDEVEIKKLKS</sequence>
<feature type="region of interest" description="Disordered" evidence="1">
    <location>
        <begin position="669"/>
        <end position="697"/>
    </location>
</feature>
<feature type="transmembrane region" description="Helical" evidence="2">
    <location>
        <begin position="38"/>
        <end position="63"/>
    </location>
</feature>